<comment type="caution">
    <text evidence="2">The sequence shown here is derived from an EMBL/GenBank/DDBJ whole genome shotgun (WGS) entry which is preliminary data.</text>
</comment>
<organism evidence="2 3">
    <name type="scientific">Selenomonas dianae</name>
    <dbReference type="NCBI Taxonomy" id="135079"/>
    <lineage>
        <taxon>Bacteria</taxon>
        <taxon>Bacillati</taxon>
        <taxon>Bacillota</taxon>
        <taxon>Negativicutes</taxon>
        <taxon>Selenomonadales</taxon>
        <taxon>Selenomonadaceae</taxon>
        <taxon>Selenomonas</taxon>
    </lineage>
</organism>
<feature type="region of interest" description="Disordered" evidence="1">
    <location>
        <begin position="38"/>
        <end position="62"/>
    </location>
</feature>
<feature type="compositionally biased region" description="Basic and acidic residues" evidence="1">
    <location>
        <begin position="38"/>
        <end position="60"/>
    </location>
</feature>
<dbReference type="Proteomes" id="UP001500399">
    <property type="component" value="Unassembled WGS sequence"/>
</dbReference>
<evidence type="ECO:0000313" key="3">
    <source>
        <dbReference type="Proteomes" id="UP001500399"/>
    </source>
</evidence>
<keyword evidence="3" id="KW-1185">Reference proteome</keyword>
<sequence length="113" mass="12698">MADMLYLKENLQGFVPTPTASEIIADVVRGSSVMRLSTVREMKSETHKTGLKDRPVERTPPRPKAIQRVQDFLDASKKAYGDYQHWRGMANANGIKNLAMKELRGALGKLKLK</sequence>
<protein>
    <submittedName>
        <fullName evidence="2">Uncharacterized protein</fullName>
    </submittedName>
</protein>
<name>A0ABN0TC69_9FIRM</name>
<evidence type="ECO:0000256" key="1">
    <source>
        <dbReference type="SAM" id="MobiDB-lite"/>
    </source>
</evidence>
<dbReference type="RefSeq" id="WP_304987512.1">
    <property type="nucleotide sequence ID" value="NZ_BAAACR010000017.1"/>
</dbReference>
<accession>A0ABN0TC69</accession>
<evidence type="ECO:0000313" key="2">
    <source>
        <dbReference type="EMBL" id="GAA0218080.1"/>
    </source>
</evidence>
<proteinExistence type="predicted"/>
<reference evidence="2 3" key="1">
    <citation type="journal article" date="2019" name="Int. J. Syst. Evol. Microbiol.">
        <title>The Global Catalogue of Microorganisms (GCM) 10K type strain sequencing project: providing services to taxonomists for standard genome sequencing and annotation.</title>
        <authorList>
            <consortium name="The Broad Institute Genomics Platform"/>
            <consortium name="The Broad Institute Genome Sequencing Center for Infectious Disease"/>
            <person name="Wu L."/>
            <person name="Ma J."/>
        </authorList>
    </citation>
    <scope>NUCLEOTIDE SEQUENCE [LARGE SCALE GENOMIC DNA]</scope>
    <source>
        <strain evidence="2 3">JCM 8542</strain>
    </source>
</reference>
<gene>
    <name evidence="2" type="ORF">GCM10008919_21540</name>
</gene>
<dbReference type="EMBL" id="BAAACR010000017">
    <property type="protein sequence ID" value="GAA0218080.1"/>
    <property type="molecule type" value="Genomic_DNA"/>
</dbReference>